<comment type="subcellular location">
    <subcellularLocation>
        <location evidence="1">Nucleus</location>
    </subcellularLocation>
</comment>
<evidence type="ECO:0000256" key="4">
    <source>
        <dbReference type="ARBA" id="ARBA00023163"/>
    </source>
</evidence>
<dbReference type="GO" id="GO:0003700">
    <property type="term" value="F:DNA-binding transcription factor activity"/>
    <property type="evidence" value="ECO:0007669"/>
    <property type="project" value="InterPro"/>
</dbReference>
<evidence type="ECO:0000256" key="2">
    <source>
        <dbReference type="ARBA" id="ARBA00023015"/>
    </source>
</evidence>
<keyword evidence="5" id="KW-0539">Nucleus</keyword>
<dbReference type="SUPFAM" id="SSF118290">
    <property type="entry name" value="WRKY DNA-binding domain"/>
    <property type="match status" value="1"/>
</dbReference>
<dbReference type="PROSITE" id="PS50811">
    <property type="entry name" value="WRKY"/>
    <property type="match status" value="1"/>
</dbReference>
<dbReference type="PANTHER" id="PTHR31429:SF106">
    <property type="entry name" value="WRKY TRANSCRIPTION FACTOR 31-RELATED"/>
    <property type="match status" value="1"/>
</dbReference>
<evidence type="ECO:0000256" key="3">
    <source>
        <dbReference type="ARBA" id="ARBA00023125"/>
    </source>
</evidence>
<evidence type="ECO:0000313" key="8">
    <source>
        <dbReference type="EMBL" id="RRT43310.1"/>
    </source>
</evidence>
<feature type="compositionally biased region" description="Low complexity" evidence="6">
    <location>
        <begin position="88"/>
        <end position="100"/>
    </location>
</feature>
<proteinExistence type="predicted"/>
<dbReference type="InterPro" id="IPR044810">
    <property type="entry name" value="WRKY_plant"/>
</dbReference>
<evidence type="ECO:0000313" key="9">
    <source>
        <dbReference type="Proteomes" id="UP000287651"/>
    </source>
</evidence>
<keyword evidence="2" id="KW-0805">Transcription regulation</keyword>
<evidence type="ECO:0000259" key="7">
    <source>
        <dbReference type="PROSITE" id="PS50811"/>
    </source>
</evidence>
<keyword evidence="4" id="KW-0804">Transcription</keyword>
<comment type="caution">
    <text evidence="8">The sequence shown here is derived from an EMBL/GenBank/DDBJ whole genome shotgun (WGS) entry which is preliminary data.</text>
</comment>
<evidence type="ECO:0000256" key="6">
    <source>
        <dbReference type="SAM" id="MobiDB-lite"/>
    </source>
</evidence>
<dbReference type="GO" id="GO:0043565">
    <property type="term" value="F:sequence-specific DNA binding"/>
    <property type="evidence" value="ECO:0007669"/>
    <property type="project" value="InterPro"/>
</dbReference>
<organism evidence="8 9">
    <name type="scientific">Ensete ventricosum</name>
    <name type="common">Abyssinian banana</name>
    <name type="synonym">Musa ensete</name>
    <dbReference type="NCBI Taxonomy" id="4639"/>
    <lineage>
        <taxon>Eukaryota</taxon>
        <taxon>Viridiplantae</taxon>
        <taxon>Streptophyta</taxon>
        <taxon>Embryophyta</taxon>
        <taxon>Tracheophyta</taxon>
        <taxon>Spermatophyta</taxon>
        <taxon>Magnoliopsida</taxon>
        <taxon>Liliopsida</taxon>
        <taxon>Zingiberales</taxon>
        <taxon>Musaceae</taxon>
        <taxon>Ensete</taxon>
    </lineage>
</organism>
<gene>
    <name evidence="8" type="ORF">B296_00041575</name>
</gene>
<dbReference type="PANTHER" id="PTHR31429">
    <property type="entry name" value="WRKY TRANSCRIPTION FACTOR 36-RELATED"/>
    <property type="match status" value="1"/>
</dbReference>
<dbReference type="SMART" id="SM00774">
    <property type="entry name" value="WRKY"/>
    <property type="match status" value="1"/>
</dbReference>
<protein>
    <recommendedName>
        <fullName evidence="7">WRKY domain-containing protein</fullName>
    </recommendedName>
</protein>
<feature type="domain" description="WRKY" evidence="7">
    <location>
        <begin position="138"/>
        <end position="184"/>
    </location>
</feature>
<reference evidence="8 9" key="1">
    <citation type="journal article" date="2014" name="Agronomy (Basel)">
        <title>A Draft Genome Sequence for Ensete ventricosum, the Drought-Tolerant Tree Against Hunger.</title>
        <authorList>
            <person name="Harrison J."/>
            <person name="Moore K.A."/>
            <person name="Paszkiewicz K."/>
            <person name="Jones T."/>
            <person name="Grant M."/>
            <person name="Ambacheew D."/>
            <person name="Muzemil S."/>
            <person name="Studholme D.J."/>
        </authorList>
    </citation>
    <scope>NUCLEOTIDE SEQUENCE [LARGE SCALE GENOMIC DNA]</scope>
</reference>
<dbReference type="AlphaFoldDB" id="A0A426XV04"/>
<name>A0A426XV04_ENSVE</name>
<keyword evidence="3" id="KW-0238">DNA-binding</keyword>
<dbReference type="EMBL" id="AMZH03017248">
    <property type="protein sequence ID" value="RRT43310.1"/>
    <property type="molecule type" value="Genomic_DNA"/>
</dbReference>
<dbReference type="Proteomes" id="UP000287651">
    <property type="component" value="Unassembled WGS sequence"/>
</dbReference>
<dbReference type="Gene3D" id="2.20.25.80">
    <property type="entry name" value="WRKY domain"/>
    <property type="match status" value="1"/>
</dbReference>
<dbReference type="InterPro" id="IPR003657">
    <property type="entry name" value="WRKY_dom"/>
</dbReference>
<dbReference type="InterPro" id="IPR036576">
    <property type="entry name" value="WRKY_dom_sf"/>
</dbReference>
<feature type="region of interest" description="Disordered" evidence="6">
    <location>
        <begin position="62"/>
        <end position="130"/>
    </location>
</feature>
<evidence type="ECO:0000256" key="5">
    <source>
        <dbReference type="ARBA" id="ARBA00023242"/>
    </source>
</evidence>
<dbReference type="Pfam" id="PF03106">
    <property type="entry name" value="WRKY"/>
    <property type="match status" value="1"/>
</dbReference>
<evidence type="ECO:0000256" key="1">
    <source>
        <dbReference type="ARBA" id="ARBA00004123"/>
    </source>
</evidence>
<accession>A0A426XV04</accession>
<dbReference type="GO" id="GO:0005634">
    <property type="term" value="C:nucleus"/>
    <property type="evidence" value="ECO:0007669"/>
    <property type="project" value="UniProtKB-SubCell"/>
</dbReference>
<sequence>MLSQVNSSYSALRTHLATLTQQRSRTPQAHEVIDRSIDLLTYSSKQSSLSTAFLIQEKIDARNGDRGGAPVPRQFLDLGPDADVDEGSNSSTASLERSSSTPENVQVGYSRHKNEGNTAAAEQESTMRRTRVSVRARSEAPTIPDGCQWRKYGQKIAKGNPCPRAYYKCTMVAGCPVRKQVNAD</sequence>